<dbReference type="KEGG" id="mbn:Mboo_1076"/>
<reference evidence="8" key="1">
    <citation type="journal article" date="2015" name="Microbiology">
        <title>Genome of Methanoregula boonei 6A8 reveals adaptations to oligotrophic peatland environments.</title>
        <authorList>
            <person name="Braeuer S."/>
            <person name="Cadillo-Quiroz H."/>
            <person name="Kyrpides N."/>
            <person name="Woyke T."/>
            <person name="Goodwin L."/>
            <person name="Detter C."/>
            <person name="Podell S."/>
            <person name="Yavitt J.B."/>
            <person name="Zinder S.H."/>
        </authorList>
    </citation>
    <scope>NUCLEOTIDE SEQUENCE [LARGE SCALE GENOMIC DNA]</scope>
    <source>
        <strain evidence="8">DSM 21154 / JCM 14090 / 6A8</strain>
    </source>
</reference>
<keyword evidence="6" id="KW-0482">Metalloprotease</keyword>
<sequence>MRLHIFWDQLSPEGLQLPAGRMIAAVTGLSAVVVENPVRIMGFVNARKQIDAQVQLDHLAAYKHQHRITDPILLVVSQDLFNAGHSALFGLAREQTGVAVISTARLANEYYGREPSDDALIDRIVTEGAHEAGHLLGLGHCTNRECIMFCPDTLDELDGKKKEFCAACRVKLEEKLQPQIDQI</sequence>
<keyword evidence="5" id="KW-0862">Zinc</keyword>
<dbReference type="PANTHER" id="PTHR15910:SF1">
    <property type="entry name" value="ARCHAEMETZINCIN-2"/>
    <property type="match status" value="1"/>
</dbReference>
<dbReference type="CDD" id="cd11375">
    <property type="entry name" value="Peptidase_M54"/>
    <property type="match status" value="1"/>
</dbReference>
<accession>A7I783</accession>
<dbReference type="GO" id="GO:0008237">
    <property type="term" value="F:metallopeptidase activity"/>
    <property type="evidence" value="ECO:0007669"/>
    <property type="project" value="UniProtKB-KW"/>
</dbReference>
<evidence type="ECO:0000256" key="6">
    <source>
        <dbReference type="ARBA" id="ARBA00023049"/>
    </source>
</evidence>
<dbReference type="InterPro" id="IPR024079">
    <property type="entry name" value="MetalloPept_cat_dom_sf"/>
</dbReference>
<dbReference type="HOGENOM" id="CLU_108521_1_0_2"/>
<dbReference type="GO" id="GO:0008270">
    <property type="term" value="F:zinc ion binding"/>
    <property type="evidence" value="ECO:0007669"/>
    <property type="project" value="InterPro"/>
</dbReference>
<dbReference type="eggNOG" id="arCOG00458">
    <property type="taxonomic scope" value="Archaea"/>
</dbReference>
<evidence type="ECO:0000256" key="2">
    <source>
        <dbReference type="ARBA" id="ARBA00022670"/>
    </source>
</evidence>
<dbReference type="OrthoDB" id="50281at2157"/>
<dbReference type="Gene3D" id="3.40.390.10">
    <property type="entry name" value="Collagenase (Catalytic Domain)"/>
    <property type="match status" value="1"/>
</dbReference>
<dbReference type="NCBIfam" id="NF033823">
    <property type="entry name" value="archmetzin"/>
    <property type="match status" value="1"/>
</dbReference>
<evidence type="ECO:0000256" key="5">
    <source>
        <dbReference type="ARBA" id="ARBA00022833"/>
    </source>
</evidence>
<keyword evidence="4" id="KW-0378">Hydrolase</keyword>
<organism evidence="7 8">
    <name type="scientific">Methanoregula boonei (strain DSM 21154 / JCM 14090 / 6A8)</name>
    <dbReference type="NCBI Taxonomy" id="456442"/>
    <lineage>
        <taxon>Archaea</taxon>
        <taxon>Methanobacteriati</taxon>
        <taxon>Methanobacteriota</taxon>
        <taxon>Stenosarchaea group</taxon>
        <taxon>Methanomicrobia</taxon>
        <taxon>Methanomicrobiales</taxon>
        <taxon>Methanoregulaceae</taxon>
        <taxon>Methanoregula</taxon>
    </lineage>
</organism>
<gene>
    <name evidence="7" type="ordered locus">Mboo_1076</name>
</gene>
<keyword evidence="8" id="KW-1185">Reference proteome</keyword>
<dbReference type="InterPro" id="IPR012091">
    <property type="entry name" value="Pept_M54_archaemetzncn_arc/bac"/>
</dbReference>
<dbReference type="GeneID" id="5409804"/>
<dbReference type="PANTHER" id="PTHR15910">
    <property type="entry name" value="ARCHAEMETZINCIN"/>
    <property type="match status" value="1"/>
</dbReference>
<dbReference type="AlphaFoldDB" id="A7I783"/>
<dbReference type="EMBL" id="CP000780">
    <property type="protein sequence ID" value="ABS55594.1"/>
    <property type="molecule type" value="Genomic_DNA"/>
</dbReference>
<protein>
    <submittedName>
        <fullName evidence="7">Peptidase, zinc-dependent</fullName>
    </submittedName>
</protein>
<dbReference type="RefSeq" id="WP_012106621.1">
    <property type="nucleotide sequence ID" value="NC_009712.1"/>
</dbReference>
<keyword evidence="3" id="KW-0479">Metal-binding</keyword>
<dbReference type="STRING" id="456442.Mboo_1076"/>
<dbReference type="Proteomes" id="UP000002408">
    <property type="component" value="Chromosome"/>
</dbReference>
<proteinExistence type="predicted"/>
<dbReference type="GO" id="GO:0006508">
    <property type="term" value="P:proteolysis"/>
    <property type="evidence" value="ECO:0007669"/>
    <property type="project" value="UniProtKB-KW"/>
</dbReference>
<keyword evidence="2" id="KW-0645">Protease</keyword>
<dbReference type="SUPFAM" id="SSF55486">
    <property type="entry name" value="Metalloproteases ('zincins'), catalytic domain"/>
    <property type="match status" value="1"/>
</dbReference>
<evidence type="ECO:0000313" key="8">
    <source>
        <dbReference type="Proteomes" id="UP000002408"/>
    </source>
</evidence>
<evidence type="ECO:0000256" key="3">
    <source>
        <dbReference type="ARBA" id="ARBA00022723"/>
    </source>
</evidence>
<evidence type="ECO:0000256" key="4">
    <source>
        <dbReference type="ARBA" id="ARBA00022801"/>
    </source>
</evidence>
<dbReference type="Pfam" id="PF07998">
    <property type="entry name" value="Peptidase_M54"/>
    <property type="match status" value="1"/>
</dbReference>
<name>A7I783_METB6</name>
<evidence type="ECO:0000313" key="7">
    <source>
        <dbReference type="EMBL" id="ABS55594.1"/>
    </source>
</evidence>
<comment type="cofactor">
    <cofactor evidence="1">
        <name>Zn(2+)</name>
        <dbReference type="ChEBI" id="CHEBI:29105"/>
    </cofactor>
</comment>
<evidence type="ECO:0000256" key="1">
    <source>
        <dbReference type="ARBA" id="ARBA00001947"/>
    </source>
</evidence>
<dbReference type="InterPro" id="IPR012962">
    <property type="entry name" value="Pept_M54_archaemetzincn"/>
</dbReference>